<evidence type="ECO:0000256" key="1">
    <source>
        <dbReference type="SAM" id="MobiDB-lite"/>
    </source>
</evidence>
<dbReference type="Pfam" id="PF18428">
    <property type="entry name" value="BRCT_3"/>
    <property type="match status" value="1"/>
</dbReference>
<dbReference type="Proteomes" id="UP000243459">
    <property type="component" value="Chromosome 2"/>
</dbReference>
<organism evidence="3 4">
    <name type="scientific">Asparagus officinalis</name>
    <name type="common">Garden asparagus</name>
    <dbReference type="NCBI Taxonomy" id="4686"/>
    <lineage>
        <taxon>Eukaryota</taxon>
        <taxon>Viridiplantae</taxon>
        <taxon>Streptophyta</taxon>
        <taxon>Embryophyta</taxon>
        <taxon>Tracheophyta</taxon>
        <taxon>Spermatophyta</taxon>
        <taxon>Magnoliopsida</taxon>
        <taxon>Liliopsida</taxon>
        <taxon>Asparagales</taxon>
        <taxon>Asparagaceae</taxon>
        <taxon>Asparagoideae</taxon>
        <taxon>Asparagus</taxon>
    </lineage>
</organism>
<dbReference type="Gramene" id="ONK78505">
    <property type="protein sequence ID" value="ONK78505"/>
    <property type="gene ID" value="A4U43_C02F19490"/>
</dbReference>
<feature type="compositionally biased region" description="Polar residues" evidence="1">
    <location>
        <begin position="157"/>
        <end position="176"/>
    </location>
</feature>
<evidence type="ECO:0000313" key="3">
    <source>
        <dbReference type="EMBL" id="ONK78505.1"/>
    </source>
</evidence>
<gene>
    <name evidence="3" type="ORF">A4U43_C02F19490</name>
</gene>
<dbReference type="EMBL" id="CM007382">
    <property type="protein sequence ID" value="ONK78505.1"/>
    <property type="molecule type" value="Genomic_DNA"/>
</dbReference>
<accession>A0A5P1FJF8</accession>
<proteinExistence type="predicted"/>
<dbReference type="PROSITE" id="PS50172">
    <property type="entry name" value="BRCT"/>
    <property type="match status" value="2"/>
</dbReference>
<dbReference type="InterPro" id="IPR036420">
    <property type="entry name" value="BRCT_dom_sf"/>
</dbReference>
<feature type="region of interest" description="Disordered" evidence="1">
    <location>
        <begin position="702"/>
        <end position="760"/>
    </location>
</feature>
<dbReference type="GO" id="GO:0042393">
    <property type="term" value="F:histone binding"/>
    <property type="evidence" value="ECO:0007669"/>
    <property type="project" value="TreeGrafter"/>
</dbReference>
<dbReference type="GO" id="GO:0005634">
    <property type="term" value="C:nucleus"/>
    <property type="evidence" value="ECO:0007669"/>
    <property type="project" value="TreeGrafter"/>
</dbReference>
<dbReference type="Gene3D" id="3.40.50.10190">
    <property type="entry name" value="BRCT domain"/>
    <property type="match status" value="2"/>
</dbReference>
<feature type="region of interest" description="Disordered" evidence="1">
    <location>
        <begin position="625"/>
        <end position="650"/>
    </location>
</feature>
<dbReference type="InterPro" id="IPR001357">
    <property type="entry name" value="BRCT_dom"/>
</dbReference>
<feature type="domain" description="BRCT" evidence="2">
    <location>
        <begin position="789"/>
        <end position="894"/>
    </location>
</feature>
<feature type="region of interest" description="Disordered" evidence="1">
    <location>
        <begin position="152"/>
        <end position="176"/>
    </location>
</feature>
<keyword evidence="4" id="KW-1185">Reference proteome</keyword>
<dbReference type="OMA" id="CVNCAFI"/>
<protein>
    <recommendedName>
        <fullName evidence="2">BRCT domain-containing protein</fullName>
    </recommendedName>
</protein>
<dbReference type="PANTHER" id="PTHR15321">
    <property type="entry name" value="TUMOR SUPPRESSOR P53-BINDING PROTEIN 1"/>
    <property type="match status" value="1"/>
</dbReference>
<evidence type="ECO:0000313" key="4">
    <source>
        <dbReference type="Proteomes" id="UP000243459"/>
    </source>
</evidence>
<dbReference type="SMART" id="SM00292">
    <property type="entry name" value="BRCT"/>
    <property type="match status" value="1"/>
</dbReference>
<dbReference type="FunFam" id="3.40.50.10190:FF:000081">
    <property type="entry name" value="BRCA1 C Terminus domain containing protein expressed"/>
    <property type="match status" value="1"/>
</dbReference>
<name>A0A5P1FJF8_ASPOF</name>
<dbReference type="SUPFAM" id="SSF52113">
    <property type="entry name" value="BRCT domain"/>
    <property type="match status" value="2"/>
</dbReference>
<dbReference type="AlphaFoldDB" id="A0A5P1FJF8"/>
<dbReference type="GO" id="GO:0045944">
    <property type="term" value="P:positive regulation of transcription by RNA polymerase II"/>
    <property type="evidence" value="ECO:0007669"/>
    <property type="project" value="TreeGrafter"/>
</dbReference>
<sequence length="1038" mass="116305">MESCGYHSPQFSEDVAWLPAWLQPYQLPALGDGAKDEHTISQISSKKLVSLPKHTTDGQAKHFFTRDDGKYSGFHLYLSGDGNSSAGTVLSSSEEPQFHLHLSSLGDSQLSASQLNGTSHTGSHKTNQDLQVKNIHKIPDIKDDSICQHKVEAEASPSDSSMRNKSTIPPKQISRQLIKADQQNQTRLHEKPDAGNICDADINDAVELSIAASEAVVISDMVASSFKSENFPAAAILEISLRLKQAREKFCLDTLEGVSSFLGNKHIDDDLLSDLDDNIMAEAFDDVGISLTQIVETPDDSHYSEKPLQPNSSHDMEEQISESHFVFEEETQGNKMKDDGVSMGSKSKYLALYPLPLQQIKRSAFIPLDCIKSCLKSQPIVDVWNLQQKTDARKQTGPLEDRENHKDGKASQLGNATMRKNMGVFNKETSFISESMDEMNERPSKQIAEAEPELVASSSIPSQHSYRCLHRESERSIPEGHILSQDLVRSSSFDPFCSLVPCSIPSENVPISGDAEPKGVVSTQELNEKITLSDVQETPLKALTERPLILSKNSVDVPVAPSRKQLNSLRKYSTVMPDGNNYKSPSQSKVKQFLQFSSDERNNTCFTSNEPDAEISLNSMECMDVNGSKDNPVNRRKDQYEASGSPDVGEVNDDDFIHDHEDIGAPIILNNKKRRLRACKEILNCDVEEEISEKSSLKIRKCKEQNSRKSSLRNHSPNKQSLKSKKVKFSEVRTSIDRVKSSNRLQPEHQTHGARHRSSKRVKESILSNKCISRKENYNHLTFQHIVGEKGMVFQGLEFLLTGFSRQKEKELEALIRQYGGYILMNIPPETSDVRNKRRAELAQFKLPIVLSPKKVQTSKFLYGCATNTWMLNAHWLVDSIHAGSLLPPGKFMTRSFKGCESHQLRIGEPFCLNSHVFIFERVGFMLNGKVSFCTKFSKIIKHGGGKVFKSLQRLVQSLKNGTNTVGFVLVENEDNVSRHLKHCALENSLQTVPASWIVNSLFSGKLLPLKKERYAPLHRIKMPTFSLCQEYDMSQEI</sequence>
<dbReference type="GO" id="GO:0000077">
    <property type="term" value="P:DNA damage checkpoint signaling"/>
    <property type="evidence" value="ECO:0007669"/>
    <property type="project" value="TreeGrafter"/>
</dbReference>
<evidence type="ECO:0000259" key="2">
    <source>
        <dbReference type="PROSITE" id="PS50172"/>
    </source>
</evidence>
<reference evidence="4" key="1">
    <citation type="journal article" date="2017" name="Nat. Commun.">
        <title>The asparagus genome sheds light on the origin and evolution of a young Y chromosome.</title>
        <authorList>
            <person name="Harkess A."/>
            <person name="Zhou J."/>
            <person name="Xu C."/>
            <person name="Bowers J.E."/>
            <person name="Van der Hulst R."/>
            <person name="Ayyampalayam S."/>
            <person name="Mercati F."/>
            <person name="Riccardi P."/>
            <person name="McKain M.R."/>
            <person name="Kakrana A."/>
            <person name="Tang H."/>
            <person name="Ray J."/>
            <person name="Groenendijk J."/>
            <person name="Arikit S."/>
            <person name="Mathioni S.M."/>
            <person name="Nakano M."/>
            <person name="Shan H."/>
            <person name="Telgmann-Rauber A."/>
            <person name="Kanno A."/>
            <person name="Yue Z."/>
            <person name="Chen H."/>
            <person name="Li W."/>
            <person name="Chen Y."/>
            <person name="Xu X."/>
            <person name="Zhang Y."/>
            <person name="Luo S."/>
            <person name="Chen H."/>
            <person name="Gao J."/>
            <person name="Mao Z."/>
            <person name="Pires J.C."/>
            <person name="Luo M."/>
            <person name="Kudrna D."/>
            <person name="Wing R.A."/>
            <person name="Meyers B.C."/>
            <person name="Yi K."/>
            <person name="Kong H."/>
            <person name="Lavrijsen P."/>
            <person name="Sunseri F."/>
            <person name="Falavigna A."/>
            <person name="Ye Y."/>
            <person name="Leebens-Mack J.H."/>
            <person name="Chen G."/>
        </authorList>
    </citation>
    <scope>NUCLEOTIDE SEQUENCE [LARGE SCALE GENOMIC DNA]</scope>
    <source>
        <strain evidence="4">cv. DH0086</strain>
    </source>
</reference>
<feature type="compositionally biased region" description="Basic and acidic residues" evidence="1">
    <location>
        <begin position="728"/>
        <end position="751"/>
    </location>
</feature>
<dbReference type="InterPro" id="IPR047252">
    <property type="entry name" value="TP53BP1-like"/>
</dbReference>
<feature type="region of interest" description="Disordered" evidence="1">
    <location>
        <begin position="110"/>
        <end position="129"/>
    </location>
</feature>
<dbReference type="OrthoDB" id="646980at2759"/>
<feature type="domain" description="BRCT" evidence="2">
    <location>
        <begin position="915"/>
        <end position="1015"/>
    </location>
</feature>
<dbReference type="PANTHER" id="PTHR15321:SF3">
    <property type="entry name" value="TP53-BINDING PROTEIN 1"/>
    <property type="match status" value="1"/>
</dbReference>
<feature type="region of interest" description="Disordered" evidence="1">
    <location>
        <begin position="440"/>
        <end position="459"/>
    </location>
</feature>